<dbReference type="Pfam" id="PF18962">
    <property type="entry name" value="Por_Secre_tail"/>
    <property type="match status" value="1"/>
</dbReference>
<dbReference type="InterPro" id="IPR003961">
    <property type="entry name" value="FN3_dom"/>
</dbReference>
<keyword evidence="1 2" id="KW-0732">Signal</keyword>
<dbReference type="RefSeq" id="WP_129461970.1">
    <property type="nucleotide sequence ID" value="NZ_SBKN01000006.1"/>
</dbReference>
<dbReference type="PANTHER" id="PTHR42535:SF2">
    <property type="entry name" value="CHROMOSOME UNDETERMINED SCAFFOLD_146, WHOLE GENOME SHOTGUN SEQUENCE"/>
    <property type="match status" value="1"/>
</dbReference>
<dbReference type="InterPro" id="IPR008963">
    <property type="entry name" value="Purple_acid_Pase-like_N"/>
</dbReference>
<dbReference type="PANTHER" id="PTHR42535">
    <property type="entry name" value="OOKINETE PROTEIN, PUTATIVE-RELATED"/>
    <property type="match status" value="1"/>
</dbReference>
<evidence type="ECO:0000313" key="4">
    <source>
        <dbReference type="EMBL" id="RXR21982.1"/>
    </source>
</evidence>
<comment type="caution">
    <text evidence="4">The sequence shown here is derived from an EMBL/GenBank/DDBJ whole genome shotgun (WGS) entry which is preliminary data.</text>
</comment>
<evidence type="ECO:0000313" key="5">
    <source>
        <dbReference type="Proteomes" id="UP000289857"/>
    </source>
</evidence>
<evidence type="ECO:0000256" key="2">
    <source>
        <dbReference type="SAM" id="SignalP"/>
    </source>
</evidence>
<dbReference type="InterPro" id="IPR013320">
    <property type="entry name" value="ConA-like_dom_sf"/>
</dbReference>
<name>A0A4V1N2I9_9FLAO</name>
<dbReference type="AlphaFoldDB" id="A0A4V1N2I9"/>
<dbReference type="Proteomes" id="UP000289857">
    <property type="component" value="Unassembled WGS sequence"/>
</dbReference>
<dbReference type="Gene3D" id="2.60.120.200">
    <property type="match status" value="2"/>
</dbReference>
<proteinExistence type="predicted"/>
<dbReference type="EMBL" id="SBKN01000006">
    <property type="protein sequence ID" value="RXR21982.1"/>
    <property type="molecule type" value="Genomic_DNA"/>
</dbReference>
<dbReference type="OrthoDB" id="1281073at2"/>
<dbReference type="GO" id="GO:0003993">
    <property type="term" value="F:acid phosphatase activity"/>
    <property type="evidence" value="ECO:0007669"/>
    <property type="project" value="InterPro"/>
</dbReference>
<dbReference type="GO" id="GO:0046872">
    <property type="term" value="F:metal ion binding"/>
    <property type="evidence" value="ECO:0007669"/>
    <property type="project" value="InterPro"/>
</dbReference>
<dbReference type="PROSITE" id="PS50853">
    <property type="entry name" value="FN3"/>
    <property type="match status" value="1"/>
</dbReference>
<gene>
    <name evidence="4" type="ORF">EQG61_10900</name>
</gene>
<reference evidence="5" key="1">
    <citation type="submission" date="2019-01" db="EMBL/GenBank/DDBJ databases">
        <title>Cytophagaceae bacterium strain CAR-16.</title>
        <authorList>
            <person name="Chen W.-M."/>
        </authorList>
    </citation>
    <scope>NUCLEOTIDE SEQUENCE [LARGE SCALE GENOMIC DNA]</scope>
    <source>
        <strain evidence="5">WWJ-16</strain>
    </source>
</reference>
<keyword evidence="5" id="KW-1185">Reference proteome</keyword>
<sequence>MMKKLFLLSLSLGSMVLQAQTPIYHFPFDNSISTVDASTTLNNAGTTASFTSDRNGTVNGAIQFSNTNYLWSTGLTNLPSGSNPFSVSFWVKYNAASTNTMLYYGTNLNNQALSIRESVQNSTTVTSNFITGSGGTIFLSHTANHYTLANQWYHYAVCYTPIVGSSAGSLKIYRDGILIRNEPAGNRNITLNDFSIGAIPGSSNAQMNGALDDLKIFNSALTDAQVAALYNSGSQPVVTAPTINAVSTSAITAFSAVVNFGISANGANATTVIRYGTAANALTQTYNCPSTTSSSVFNETLTGLTASTTYFYQIESSNSAGTTTTPTVYSFTTTADPNVIANGLIAYYSFDNFNSHNGLHNLTPSVSAPILDAVGGKVGLGARFESAFQQELTNTSSLSTALDGTEFTICYWVNSQANSTALSFPTHFEMFGSGFIRQNQSNGYGAVNHGYATSATVFRTGGNAVSNLNGAWKHIAVVHKSGAINNKEFYVYVNGVLQAGFAPIANVPQLYKFNSNFVIGGGGMASKYFKGYIDEFYIYNRALEQTEIVAVRDNTTAPILGMETIENESLITIYPNPATTVLNVVGTVVDKVEVFNLQGQKVMTGFTGSFVVEHLHSGVYLVRITNTEGIVTVQRFIKK</sequence>
<dbReference type="GO" id="GO:0005975">
    <property type="term" value="P:carbohydrate metabolic process"/>
    <property type="evidence" value="ECO:0007669"/>
    <property type="project" value="UniProtKB-ARBA"/>
</dbReference>
<feature type="domain" description="Fibronectin type-III" evidence="3">
    <location>
        <begin position="237"/>
        <end position="337"/>
    </location>
</feature>
<dbReference type="Pfam" id="PF13385">
    <property type="entry name" value="Laminin_G_3"/>
    <property type="match status" value="2"/>
</dbReference>
<organism evidence="4 5">
    <name type="scientific">Flavobacterium stagni</name>
    <dbReference type="NCBI Taxonomy" id="2506421"/>
    <lineage>
        <taxon>Bacteria</taxon>
        <taxon>Pseudomonadati</taxon>
        <taxon>Bacteroidota</taxon>
        <taxon>Flavobacteriia</taxon>
        <taxon>Flavobacteriales</taxon>
        <taxon>Flavobacteriaceae</taxon>
        <taxon>Flavobacterium</taxon>
    </lineage>
</organism>
<feature type="signal peptide" evidence="2">
    <location>
        <begin position="1"/>
        <end position="19"/>
    </location>
</feature>
<dbReference type="GO" id="GO:0004553">
    <property type="term" value="F:hydrolase activity, hydrolyzing O-glycosyl compounds"/>
    <property type="evidence" value="ECO:0007669"/>
    <property type="project" value="UniProtKB-ARBA"/>
</dbReference>
<accession>A0A4V1N2I9</accession>
<dbReference type="NCBIfam" id="TIGR04183">
    <property type="entry name" value="Por_Secre_tail"/>
    <property type="match status" value="1"/>
</dbReference>
<dbReference type="SUPFAM" id="SSF49899">
    <property type="entry name" value="Concanavalin A-like lectins/glucanases"/>
    <property type="match status" value="2"/>
</dbReference>
<feature type="chain" id="PRO_5020425715" evidence="2">
    <location>
        <begin position="20"/>
        <end position="639"/>
    </location>
</feature>
<dbReference type="SUPFAM" id="SSF49363">
    <property type="entry name" value="Purple acid phosphatase, N-terminal domain"/>
    <property type="match status" value="1"/>
</dbReference>
<evidence type="ECO:0000259" key="3">
    <source>
        <dbReference type="PROSITE" id="PS50853"/>
    </source>
</evidence>
<dbReference type="Gene3D" id="2.60.40.380">
    <property type="entry name" value="Purple acid phosphatase-like, N-terminal"/>
    <property type="match status" value="1"/>
</dbReference>
<dbReference type="InterPro" id="IPR026444">
    <property type="entry name" value="Secre_tail"/>
</dbReference>
<evidence type="ECO:0000256" key="1">
    <source>
        <dbReference type="ARBA" id="ARBA00022729"/>
    </source>
</evidence>
<protein>
    <submittedName>
        <fullName evidence="4">T9SS type A sorting domain-containing protein</fullName>
    </submittedName>
</protein>